<dbReference type="Proteomes" id="UP000033423">
    <property type="component" value="Unassembled WGS sequence"/>
</dbReference>
<gene>
    <name evidence="1" type="ORF">MBAV_003351</name>
</gene>
<evidence type="ECO:0000313" key="1">
    <source>
        <dbReference type="EMBL" id="KJU84454.1"/>
    </source>
</evidence>
<proteinExistence type="predicted"/>
<dbReference type="AlphaFoldDB" id="A0A0F3GR77"/>
<dbReference type="EMBL" id="LACI01001440">
    <property type="protein sequence ID" value="KJU84454.1"/>
    <property type="molecule type" value="Genomic_DNA"/>
</dbReference>
<organism evidence="1 2">
    <name type="scientific">Candidatus Magnetobacterium bavaricum</name>
    <dbReference type="NCBI Taxonomy" id="29290"/>
    <lineage>
        <taxon>Bacteria</taxon>
        <taxon>Pseudomonadati</taxon>
        <taxon>Nitrospirota</taxon>
        <taxon>Thermodesulfovibrionia</taxon>
        <taxon>Thermodesulfovibrionales</taxon>
        <taxon>Candidatus Magnetobacteriaceae</taxon>
        <taxon>Candidatus Magnetobacterium</taxon>
    </lineage>
</organism>
<comment type="caution">
    <text evidence="1">The sequence shown here is derived from an EMBL/GenBank/DDBJ whole genome shotgun (WGS) entry which is preliminary data.</text>
</comment>
<protein>
    <submittedName>
        <fullName evidence="1">Uncharacterized protein</fullName>
    </submittedName>
</protein>
<accession>A0A0F3GR77</accession>
<sequence>MHVMKEFGTYNHTDEISKETIGDAIKLVKFYAGQVVHIINVYAKKKETPLTEIEKQVIETLQQLKGEVKKDMWRVSVVTEAVNEKLPVHAQTNTTKISLTLKRIGLETKKTSGNKAALVWDSSKIEKLQQKLALLAHEKPRGNYVDAQHKPVDNEKLAVSPLERRNCATKSVANLQQKVDFKKSSQQGLTANFNGKTGVNAAPELNKTELAFELALEARDNFLPSGCVGLDRCTYGRDHEVSQDGNLNWLKLCNHTGEACPL</sequence>
<keyword evidence="2" id="KW-1185">Reference proteome</keyword>
<name>A0A0F3GR77_9BACT</name>
<evidence type="ECO:0000313" key="2">
    <source>
        <dbReference type="Proteomes" id="UP000033423"/>
    </source>
</evidence>
<reference evidence="1 2" key="1">
    <citation type="submission" date="2015-02" db="EMBL/GenBank/DDBJ databases">
        <title>Single-cell genomics of uncultivated deep-branching MTB reveals a conserved set of magnetosome genes.</title>
        <authorList>
            <person name="Kolinko S."/>
            <person name="Richter M."/>
            <person name="Glockner F.O."/>
            <person name="Brachmann A."/>
            <person name="Schuler D."/>
        </authorList>
    </citation>
    <scope>NUCLEOTIDE SEQUENCE [LARGE SCALE GENOMIC DNA]</scope>
    <source>
        <strain evidence="1">TM-1</strain>
    </source>
</reference>